<comment type="caution">
    <text evidence="2">The sequence shown here is derived from an EMBL/GenBank/DDBJ whole genome shotgun (WGS) entry which is preliminary data.</text>
</comment>
<dbReference type="InterPro" id="IPR050982">
    <property type="entry name" value="Auxin_biosynth/cation_transpt"/>
</dbReference>
<keyword evidence="3" id="KW-1185">Reference proteome</keyword>
<dbReference type="PANTHER" id="PTHR43539">
    <property type="entry name" value="FLAVIN-BINDING MONOOXYGENASE-LIKE PROTEIN (AFU_ORTHOLOGUE AFUA_4G09220)"/>
    <property type="match status" value="1"/>
</dbReference>
<evidence type="ECO:0000313" key="2">
    <source>
        <dbReference type="EMBL" id="TCO34209.1"/>
    </source>
</evidence>
<gene>
    <name evidence="2" type="ORF">EV652_102274</name>
</gene>
<evidence type="ECO:0000313" key="3">
    <source>
        <dbReference type="Proteomes" id="UP000294508"/>
    </source>
</evidence>
<dbReference type="AlphaFoldDB" id="A0A4R2HT82"/>
<dbReference type="GO" id="GO:0004497">
    <property type="term" value="F:monooxygenase activity"/>
    <property type="evidence" value="ECO:0007669"/>
    <property type="project" value="TreeGrafter"/>
</dbReference>
<sequence>MRYETVVIGAGQAGLSAGYHLAERGKPFVILDAADRVGGSWLNRWDSLALFTPANRDSLPGAKFGGGYTFPSKDEMVAYLERYAEQFALPIRLNTKVDGLFREGDGYRVTAGTESFEADNVILATGVHRVPKIPAFAGELSPDIVQLHTADYRNPGQLRPGTVLIVGAGNSGAEIGVEVGRTHKVQLAGRNVGYLPIEMRGWQGKLMFPLVWWVWEHILTEDKKPGRKVQAEALEGHGEFLIRQKEKDLLAVGIERVPRIAGVVDGRPQTEDGVLLDVANVIWCTGFTPDFGWIDLPGLDSSGRIANERGCVTGQPGLYVLGQEFQYMFNSHTVGGVGKDAAYVVRQIAKHNAPHLLTSSEV</sequence>
<accession>A0A4R2HT82</accession>
<dbReference type="PRINTS" id="PR00411">
    <property type="entry name" value="PNDRDTASEI"/>
</dbReference>
<dbReference type="Gene3D" id="3.50.50.60">
    <property type="entry name" value="FAD/NAD(P)-binding domain"/>
    <property type="match status" value="1"/>
</dbReference>
<organism evidence="2 3">
    <name type="scientific">Kribbella steppae</name>
    <dbReference type="NCBI Taxonomy" id="2512223"/>
    <lineage>
        <taxon>Bacteria</taxon>
        <taxon>Bacillati</taxon>
        <taxon>Actinomycetota</taxon>
        <taxon>Actinomycetes</taxon>
        <taxon>Propionibacteriales</taxon>
        <taxon>Kribbellaceae</taxon>
        <taxon>Kribbella</taxon>
    </lineage>
</organism>
<dbReference type="InterPro" id="IPR036188">
    <property type="entry name" value="FAD/NAD-bd_sf"/>
</dbReference>
<dbReference type="EMBL" id="SLWN01000002">
    <property type="protein sequence ID" value="TCO34209.1"/>
    <property type="molecule type" value="Genomic_DNA"/>
</dbReference>
<dbReference type="OrthoDB" id="9808049at2"/>
<name>A0A4R2HT82_9ACTN</name>
<dbReference type="Proteomes" id="UP000294508">
    <property type="component" value="Unassembled WGS sequence"/>
</dbReference>
<dbReference type="SUPFAM" id="SSF51905">
    <property type="entry name" value="FAD/NAD(P)-binding domain"/>
    <property type="match status" value="2"/>
</dbReference>
<keyword evidence="1" id="KW-0560">Oxidoreductase</keyword>
<dbReference type="Pfam" id="PF13738">
    <property type="entry name" value="Pyr_redox_3"/>
    <property type="match status" value="1"/>
</dbReference>
<protein>
    <submittedName>
        <fullName evidence="2">Putative flavoprotein involved in K+ transport</fullName>
    </submittedName>
</protein>
<dbReference type="PRINTS" id="PR00368">
    <property type="entry name" value="FADPNR"/>
</dbReference>
<dbReference type="RefSeq" id="WP_132208013.1">
    <property type="nucleotide sequence ID" value="NZ_SLWN01000002.1"/>
</dbReference>
<reference evidence="2 3" key="1">
    <citation type="journal article" date="2015" name="Stand. Genomic Sci.">
        <title>Genomic Encyclopedia of Bacterial and Archaeal Type Strains, Phase III: the genomes of soil and plant-associated and newly described type strains.</title>
        <authorList>
            <person name="Whitman W.B."/>
            <person name="Woyke T."/>
            <person name="Klenk H.P."/>
            <person name="Zhou Y."/>
            <person name="Lilburn T.G."/>
            <person name="Beck B.J."/>
            <person name="De Vos P."/>
            <person name="Vandamme P."/>
            <person name="Eisen J.A."/>
            <person name="Garrity G."/>
            <person name="Hugenholtz P."/>
            <person name="Kyrpides N.C."/>
        </authorList>
    </citation>
    <scope>NUCLEOTIDE SEQUENCE [LARGE SCALE GENOMIC DNA]</scope>
    <source>
        <strain evidence="2 3">VKM Ac-2572</strain>
    </source>
</reference>
<proteinExistence type="predicted"/>
<dbReference type="GO" id="GO:0050660">
    <property type="term" value="F:flavin adenine dinucleotide binding"/>
    <property type="evidence" value="ECO:0007669"/>
    <property type="project" value="TreeGrafter"/>
</dbReference>
<dbReference type="PANTHER" id="PTHR43539:SF78">
    <property type="entry name" value="FLAVIN-CONTAINING MONOOXYGENASE"/>
    <property type="match status" value="1"/>
</dbReference>
<evidence type="ECO:0000256" key="1">
    <source>
        <dbReference type="ARBA" id="ARBA00023002"/>
    </source>
</evidence>